<evidence type="ECO:0000256" key="1">
    <source>
        <dbReference type="ARBA" id="ARBA00022801"/>
    </source>
</evidence>
<dbReference type="GO" id="GO:0009694">
    <property type="term" value="P:jasmonic acid metabolic process"/>
    <property type="evidence" value="ECO:0007669"/>
    <property type="project" value="TreeGrafter"/>
</dbReference>
<protein>
    <submittedName>
        <fullName evidence="3">Salicylic acid-binding protein 2</fullName>
    </submittedName>
</protein>
<dbReference type="EMBL" id="KQ989523">
    <property type="protein sequence ID" value="KZV54405.1"/>
    <property type="molecule type" value="Genomic_DNA"/>
</dbReference>
<evidence type="ECO:0000259" key="2">
    <source>
        <dbReference type="Pfam" id="PF12697"/>
    </source>
</evidence>
<feature type="domain" description="AB hydrolase-1" evidence="2">
    <location>
        <begin position="15"/>
        <end position="186"/>
    </location>
</feature>
<dbReference type="InterPro" id="IPR045889">
    <property type="entry name" value="MES/HNL"/>
</dbReference>
<evidence type="ECO:0000313" key="3">
    <source>
        <dbReference type="EMBL" id="KZV54405.1"/>
    </source>
</evidence>
<dbReference type="GO" id="GO:0009696">
    <property type="term" value="P:salicylic acid metabolic process"/>
    <property type="evidence" value="ECO:0007669"/>
    <property type="project" value="TreeGrafter"/>
</dbReference>
<name>A0A2Z7D4Q2_9LAMI</name>
<dbReference type="InterPro" id="IPR000073">
    <property type="entry name" value="AB_hydrolase_1"/>
</dbReference>
<dbReference type="PANTHER" id="PTHR10992">
    <property type="entry name" value="METHYLESTERASE FAMILY MEMBER"/>
    <property type="match status" value="1"/>
</dbReference>
<reference evidence="3 4" key="1">
    <citation type="journal article" date="2015" name="Proc. Natl. Acad. Sci. U.S.A.">
        <title>The resurrection genome of Boea hygrometrica: A blueprint for survival of dehydration.</title>
        <authorList>
            <person name="Xiao L."/>
            <person name="Yang G."/>
            <person name="Zhang L."/>
            <person name="Yang X."/>
            <person name="Zhao S."/>
            <person name="Ji Z."/>
            <person name="Zhou Q."/>
            <person name="Hu M."/>
            <person name="Wang Y."/>
            <person name="Chen M."/>
            <person name="Xu Y."/>
            <person name="Jin H."/>
            <person name="Xiao X."/>
            <person name="Hu G."/>
            <person name="Bao F."/>
            <person name="Hu Y."/>
            <person name="Wan P."/>
            <person name="Li L."/>
            <person name="Deng X."/>
            <person name="Kuang T."/>
            <person name="Xiang C."/>
            <person name="Zhu J.K."/>
            <person name="Oliver M.J."/>
            <person name="He Y."/>
        </authorList>
    </citation>
    <scope>NUCLEOTIDE SEQUENCE [LARGE SCALE GENOMIC DNA]</scope>
    <source>
        <strain evidence="4">cv. XS01</strain>
    </source>
</reference>
<dbReference type="OrthoDB" id="408373at2759"/>
<dbReference type="Gene3D" id="3.40.50.1820">
    <property type="entry name" value="alpha/beta hydrolase"/>
    <property type="match status" value="1"/>
</dbReference>
<evidence type="ECO:0000313" key="4">
    <source>
        <dbReference type="Proteomes" id="UP000250235"/>
    </source>
</evidence>
<dbReference type="Pfam" id="PF12697">
    <property type="entry name" value="Abhydrolase_6"/>
    <property type="match status" value="1"/>
</dbReference>
<keyword evidence="4" id="KW-1185">Reference proteome</keyword>
<dbReference type="InterPro" id="IPR029058">
    <property type="entry name" value="AB_hydrolase_fold"/>
</dbReference>
<organism evidence="3 4">
    <name type="scientific">Dorcoceras hygrometricum</name>
    <dbReference type="NCBI Taxonomy" id="472368"/>
    <lineage>
        <taxon>Eukaryota</taxon>
        <taxon>Viridiplantae</taxon>
        <taxon>Streptophyta</taxon>
        <taxon>Embryophyta</taxon>
        <taxon>Tracheophyta</taxon>
        <taxon>Spermatophyta</taxon>
        <taxon>Magnoliopsida</taxon>
        <taxon>eudicotyledons</taxon>
        <taxon>Gunneridae</taxon>
        <taxon>Pentapetalae</taxon>
        <taxon>asterids</taxon>
        <taxon>lamiids</taxon>
        <taxon>Lamiales</taxon>
        <taxon>Gesneriaceae</taxon>
        <taxon>Didymocarpoideae</taxon>
        <taxon>Trichosporeae</taxon>
        <taxon>Loxocarpinae</taxon>
        <taxon>Dorcoceras</taxon>
    </lineage>
</organism>
<keyword evidence="1" id="KW-0378">Hydrolase</keyword>
<dbReference type="SUPFAM" id="SSF53474">
    <property type="entry name" value="alpha/beta-Hydrolases"/>
    <property type="match status" value="1"/>
</dbReference>
<accession>A0A2Z7D4Q2</accession>
<dbReference type="Proteomes" id="UP000250235">
    <property type="component" value="Unassembled WGS sequence"/>
</dbReference>
<proteinExistence type="predicted"/>
<dbReference type="GO" id="GO:0080032">
    <property type="term" value="F:methyl jasmonate esterase activity"/>
    <property type="evidence" value="ECO:0007669"/>
    <property type="project" value="TreeGrafter"/>
</dbReference>
<dbReference type="GO" id="GO:0080030">
    <property type="term" value="F:methyl indole-3-acetate esterase activity"/>
    <property type="evidence" value="ECO:0007669"/>
    <property type="project" value="TreeGrafter"/>
</dbReference>
<dbReference type="AlphaFoldDB" id="A0A2Z7D4Q2"/>
<dbReference type="GO" id="GO:0080031">
    <property type="term" value="F:methyl salicylate esterase activity"/>
    <property type="evidence" value="ECO:0007669"/>
    <property type="project" value="TreeGrafter"/>
</dbReference>
<gene>
    <name evidence="3" type="ORF">F511_09720</name>
</gene>
<sequence>MSASGIDQGSLLDDVRTFDDYTRPLLELIASIPQDEKVVLVGHSLGGLNIAVAMDKYPEKVSVAVFLAAAMPGPKHVPSYVLEKYLEQIPAEEWLDTRFSAIGTPEDPLTSDVALANMLLRPGSLFLEDLSKKSPLSEEGFGSVKRVNIVCLEDKAISVNFQHWQIENFGVDEVKEIASADHMAQRRRSAAAISVQQMVRNISISSGLVFMESAVELAMETSRVTSAVRNQLEHDNPAETITTS</sequence>
<dbReference type="PANTHER" id="PTHR10992:SF1083">
    <property type="entry name" value="METHYLESTERASE 1"/>
    <property type="match status" value="1"/>
</dbReference>